<dbReference type="InterPro" id="IPR027417">
    <property type="entry name" value="P-loop_NTPase"/>
</dbReference>
<dbReference type="Gene3D" id="3.40.850.10">
    <property type="entry name" value="Kinesin motor domain"/>
    <property type="match status" value="1"/>
</dbReference>
<feature type="region of interest" description="Disordered" evidence="13">
    <location>
        <begin position="28"/>
        <end position="97"/>
    </location>
</feature>
<evidence type="ECO:0000256" key="5">
    <source>
        <dbReference type="ARBA" id="ARBA00022741"/>
    </source>
</evidence>
<dbReference type="GO" id="GO:0005524">
    <property type="term" value="F:ATP binding"/>
    <property type="evidence" value="ECO:0007669"/>
    <property type="project" value="UniProtKB-UniRule"/>
</dbReference>
<dbReference type="InterPro" id="IPR019821">
    <property type="entry name" value="Kinesin_motor_CS"/>
</dbReference>
<dbReference type="GO" id="GO:0008017">
    <property type="term" value="F:microtubule binding"/>
    <property type="evidence" value="ECO:0007669"/>
    <property type="project" value="InterPro"/>
</dbReference>
<keyword evidence="5 10" id="KW-0547">Nucleotide-binding</keyword>
<evidence type="ECO:0000256" key="2">
    <source>
        <dbReference type="ARBA" id="ARBA00010899"/>
    </source>
</evidence>
<evidence type="ECO:0000256" key="12">
    <source>
        <dbReference type="SAM" id="Coils"/>
    </source>
</evidence>
<dbReference type="SUPFAM" id="SSF52540">
    <property type="entry name" value="P-loop containing nucleoside triphosphate hydrolases"/>
    <property type="match status" value="1"/>
</dbReference>
<proteinExistence type="inferred from homology"/>
<comment type="similarity">
    <text evidence="2">Belongs to the TRAFAC class myosin-kinesin ATPase superfamily. Kinesin family. KIN-14 subfamily.</text>
</comment>
<comment type="subcellular location">
    <subcellularLocation>
        <location evidence="1">Cytoplasm</location>
        <location evidence="1">Cytoskeleton</location>
    </subcellularLocation>
</comment>
<keyword evidence="16" id="KW-1185">Reference proteome</keyword>
<comment type="caution">
    <text evidence="15">The sequence shown here is derived from an EMBL/GenBank/DDBJ whole genome shotgun (WGS) entry which is preliminary data.</text>
</comment>
<dbReference type="PRINTS" id="PR00380">
    <property type="entry name" value="KINESINHEAVY"/>
</dbReference>
<dbReference type="FunFam" id="3.40.850.10:FF:000065">
    <property type="entry name" value="Kinesin-like protein"/>
    <property type="match status" value="1"/>
</dbReference>
<dbReference type="GO" id="GO:0007018">
    <property type="term" value="P:microtubule-based movement"/>
    <property type="evidence" value="ECO:0007669"/>
    <property type="project" value="InterPro"/>
</dbReference>
<gene>
    <name evidence="15" type="ORF">EB796_003323</name>
</gene>
<evidence type="ECO:0000313" key="15">
    <source>
        <dbReference type="EMBL" id="KAF6038371.1"/>
    </source>
</evidence>
<dbReference type="PROSITE" id="PS00411">
    <property type="entry name" value="KINESIN_MOTOR_1"/>
    <property type="match status" value="1"/>
</dbReference>
<keyword evidence="8 10" id="KW-0505">Motor protein</keyword>
<dbReference type="SMART" id="SM00129">
    <property type="entry name" value="KISc"/>
    <property type="match status" value="1"/>
</dbReference>
<dbReference type="PROSITE" id="PS50067">
    <property type="entry name" value="KINESIN_MOTOR_2"/>
    <property type="match status" value="1"/>
</dbReference>
<dbReference type="EMBL" id="VXIV02000420">
    <property type="protein sequence ID" value="KAF6038371.1"/>
    <property type="molecule type" value="Genomic_DNA"/>
</dbReference>
<evidence type="ECO:0000256" key="9">
    <source>
        <dbReference type="ARBA" id="ARBA00023212"/>
    </source>
</evidence>
<evidence type="ECO:0000256" key="6">
    <source>
        <dbReference type="ARBA" id="ARBA00022840"/>
    </source>
</evidence>
<dbReference type="Pfam" id="PF00225">
    <property type="entry name" value="Kinesin"/>
    <property type="match status" value="1"/>
</dbReference>
<name>A0A7J7KK67_BUGNE</name>
<keyword evidence="3" id="KW-0963">Cytoplasm</keyword>
<dbReference type="InterPro" id="IPR001752">
    <property type="entry name" value="Kinesin_motor_dom"/>
</dbReference>
<feature type="compositionally biased region" description="Low complexity" evidence="13">
    <location>
        <begin position="41"/>
        <end position="86"/>
    </location>
</feature>
<dbReference type="AlphaFoldDB" id="A0A7J7KK67"/>
<feature type="binding site" evidence="10">
    <location>
        <begin position="366"/>
        <end position="373"/>
    </location>
    <ligand>
        <name>ATP</name>
        <dbReference type="ChEBI" id="CHEBI:30616"/>
    </ligand>
</feature>
<dbReference type="PANTHER" id="PTHR47972">
    <property type="entry name" value="KINESIN-LIKE PROTEIN KLP-3"/>
    <property type="match status" value="1"/>
</dbReference>
<dbReference type="CDD" id="cd01366">
    <property type="entry name" value="KISc_C_terminal"/>
    <property type="match status" value="1"/>
</dbReference>
<evidence type="ECO:0000256" key="7">
    <source>
        <dbReference type="ARBA" id="ARBA00023054"/>
    </source>
</evidence>
<dbReference type="GO" id="GO:0090307">
    <property type="term" value="P:mitotic spindle assembly"/>
    <property type="evidence" value="ECO:0007669"/>
    <property type="project" value="UniProtKB-ARBA"/>
</dbReference>
<feature type="coiled-coil region" evidence="12">
    <location>
        <begin position="231"/>
        <end position="265"/>
    </location>
</feature>
<dbReference type="InterPro" id="IPR036961">
    <property type="entry name" value="Kinesin_motor_dom_sf"/>
</dbReference>
<dbReference type="GO" id="GO:0003777">
    <property type="term" value="F:microtubule motor activity"/>
    <property type="evidence" value="ECO:0007669"/>
    <property type="project" value="InterPro"/>
</dbReference>
<keyword evidence="6 10" id="KW-0067">ATP-binding</keyword>
<evidence type="ECO:0000256" key="10">
    <source>
        <dbReference type="PROSITE-ProRule" id="PRU00283"/>
    </source>
</evidence>
<evidence type="ECO:0000256" key="4">
    <source>
        <dbReference type="ARBA" id="ARBA00022701"/>
    </source>
</evidence>
<dbReference type="PANTHER" id="PTHR47972:SF45">
    <property type="entry name" value="PROTEIN CLARET SEGREGATIONAL"/>
    <property type="match status" value="1"/>
</dbReference>
<feature type="coiled-coil region" evidence="12">
    <location>
        <begin position="100"/>
        <end position="202"/>
    </location>
</feature>
<dbReference type="OrthoDB" id="3176171at2759"/>
<evidence type="ECO:0000259" key="14">
    <source>
        <dbReference type="PROSITE" id="PS50067"/>
    </source>
</evidence>
<dbReference type="Proteomes" id="UP000593567">
    <property type="component" value="Unassembled WGS sequence"/>
</dbReference>
<evidence type="ECO:0000256" key="3">
    <source>
        <dbReference type="ARBA" id="ARBA00022490"/>
    </source>
</evidence>
<keyword evidence="9" id="KW-0206">Cytoskeleton</keyword>
<organism evidence="15 16">
    <name type="scientific">Bugula neritina</name>
    <name type="common">Brown bryozoan</name>
    <name type="synonym">Sertularia neritina</name>
    <dbReference type="NCBI Taxonomy" id="10212"/>
    <lineage>
        <taxon>Eukaryota</taxon>
        <taxon>Metazoa</taxon>
        <taxon>Spiralia</taxon>
        <taxon>Lophotrochozoa</taxon>
        <taxon>Bryozoa</taxon>
        <taxon>Gymnolaemata</taxon>
        <taxon>Cheilostomatida</taxon>
        <taxon>Flustrina</taxon>
        <taxon>Buguloidea</taxon>
        <taxon>Bugulidae</taxon>
        <taxon>Bugula</taxon>
    </lineage>
</organism>
<evidence type="ECO:0000313" key="16">
    <source>
        <dbReference type="Proteomes" id="UP000593567"/>
    </source>
</evidence>
<evidence type="ECO:0000256" key="11">
    <source>
        <dbReference type="RuleBase" id="RU000394"/>
    </source>
</evidence>
<evidence type="ECO:0000256" key="8">
    <source>
        <dbReference type="ARBA" id="ARBA00023175"/>
    </source>
</evidence>
<keyword evidence="7 12" id="KW-0175">Coiled coil</keyword>
<feature type="domain" description="Kinesin motor" evidence="14">
    <location>
        <begin position="272"/>
        <end position="609"/>
    </location>
</feature>
<evidence type="ECO:0000256" key="13">
    <source>
        <dbReference type="SAM" id="MobiDB-lite"/>
    </source>
</evidence>
<sequence>MFRTRATKGVNLEKNHCFYSRTASTNVTVSQSSLSKKRPLSTTVPSTSQASSSRSKSLFSVGTRSSTNAKTAAAKKPATSSAPKGATAPKRAAWDTKGKLEDLTKQFESFRKEMLNKENMAQQVVEQKDQAIVKIECEMSEQLQSANKECEKLKNELQQKNTEFEVERESFVKKLKELKDENAALQDKLELVNQQLRTEQKMSAKLRLDEKDLKLDLEARDNTIQQNLSKIAGLDTRVKECEGVIEELKRDKLEHEYERRKLHNTIQELKGNIRVFCRVRPCLPSDGEQENIYSYPDIDQKKISLTKPLSFNETAINETLRKTEKFDFSFDKVFDQSSGQSDIFEEISQLVQSALDGYNVCIFAYGQTGSGKTYTMQGPDMPTDSSQGVIPRSIAQIFQSASQLEHMGWKYTIEASFLEIYNEKIFDLLGNPGKPEKHEIQTASGDVVVTNLTIVNVGHPAQVKGLMETAVKNRHVAETMLNAKSSRSHSVFTLKIKGVNSTTSETCAGKLHLVDLAGSERLKESKAEGERLKETCCINTSLSALGNVIMSLAAKKSHVPFRDSKLTYLLQNSLGGNSKTLMFINVSPREEHFSESINSLRFATKVNNCSIGTAKKVIK</sequence>
<dbReference type="InterPro" id="IPR027640">
    <property type="entry name" value="Kinesin-like_fam"/>
</dbReference>
<evidence type="ECO:0000256" key="1">
    <source>
        <dbReference type="ARBA" id="ARBA00004245"/>
    </source>
</evidence>
<dbReference type="GO" id="GO:0005874">
    <property type="term" value="C:microtubule"/>
    <property type="evidence" value="ECO:0007669"/>
    <property type="project" value="UniProtKB-KW"/>
</dbReference>
<protein>
    <recommendedName>
        <fullName evidence="11">Kinesin-like protein</fullName>
    </recommendedName>
</protein>
<accession>A0A7J7KK67</accession>
<reference evidence="15" key="1">
    <citation type="submission" date="2020-06" db="EMBL/GenBank/DDBJ databases">
        <title>Draft genome of Bugula neritina, a colonial animal packing powerful symbionts and potential medicines.</title>
        <authorList>
            <person name="Rayko M."/>
        </authorList>
    </citation>
    <scope>NUCLEOTIDE SEQUENCE [LARGE SCALE GENOMIC DNA]</scope>
    <source>
        <strain evidence="15">Kwan_BN1</strain>
    </source>
</reference>
<keyword evidence="4 11" id="KW-0493">Microtubule</keyword>